<evidence type="ECO:0000256" key="3">
    <source>
        <dbReference type="ARBA" id="ARBA00022714"/>
    </source>
</evidence>
<dbReference type="Gene3D" id="3.30.365.10">
    <property type="entry name" value="Aldehyde oxidase/xanthine dehydrogenase, molybdopterin binding domain"/>
    <property type="match status" value="3"/>
</dbReference>
<accession>A0A2G9U749</accession>
<keyword evidence="8" id="KW-1185">Reference proteome</keyword>
<evidence type="ECO:0000313" key="7">
    <source>
        <dbReference type="EMBL" id="PIO66053.1"/>
    </source>
</evidence>
<dbReference type="Gene3D" id="3.90.1170.50">
    <property type="entry name" value="Aldehyde oxidase/xanthine dehydrogenase, a/b hammerhead"/>
    <property type="match status" value="1"/>
</dbReference>
<dbReference type="Pfam" id="PF02738">
    <property type="entry name" value="MoCoBD_1"/>
    <property type="match status" value="1"/>
</dbReference>
<keyword evidence="3" id="KW-0001">2Fe-2S</keyword>
<evidence type="ECO:0000256" key="1">
    <source>
        <dbReference type="ARBA" id="ARBA00001924"/>
    </source>
</evidence>
<gene>
    <name evidence="7" type="ORF">TELCIR_12248</name>
</gene>
<comment type="similarity">
    <text evidence="2">Belongs to the xanthine dehydrogenase family.</text>
</comment>
<dbReference type="GO" id="GO:0051537">
    <property type="term" value="F:2 iron, 2 sulfur cluster binding"/>
    <property type="evidence" value="ECO:0007669"/>
    <property type="project" value="UniProtKB-KW"/>
</dbReference>
<evidence type="ECO:0000256" key="2">
    <source>
        <dbReference type="ARBA" id="ARBA00006849"/>
    </source>
</evidence>
<dbReference type="PANTHER" id="PTHR11908">
    <property type="entry name" value="XANTHINE DEHYDROGENASE"/>
    <property type="match status" value="1"/>
</dbReference>
<dbReference type="InterPro" id="IPR016208">
    <property type="entry name" value="Ald_Oxase/xanthine_DH-like"/>
</dbReference>
<dbReference type="GO" id="GO:0005506">
    <property type="term" value="F:iron ion binding"/>
    <property type="evidence" value="ECO:0007669"/>
    <property type="project" value="InterPro"/>
</dbReference>
<dbReference type="InterPro" id="IPR046867">
    <property type="entry name" value="AldOxase/xan_DH_MoCoBD2"/>
</dbReference>
<dbReference type="Proteomes" id="UP000230423">
    <property type="component" value="Unassembled WGS sequence"/>
</dbReference>
<dbReference type="Pfam" id="PF20256">
    <property type="entry name" value="MoCoBD_2"/>
    <property type="match status" value="1"/>
</dbReference>
<dbReference type="AlphaFoldDB" id="A0A2G9U749"/>
<dbReference type="PANTHER" id="PTHR11908:SF139">
    <property type="entry name" value="XANTHINE DEHYDROGENASE-RELATED"/>
    <property type="match status" value="1"/>
</dbReference>
<dbReference type="SUPFAM" id="SSF56003">
    <property type="entry name" value="Molybdenum cofactor-binding domain"/>
    <property type="match status" value="1"/>
</dbReference>
<evidence type="ECO:0000256" key="4">
    <source>
        <dbReference type="ARBA" id="ARBA00023014"/>
    </source>
</evidence>
<dbReference type="InterPro" id="IPR037165">
    <property type="entry name" value="AldOxase/xan_DH_Mopterin-bd_sf"/>
</dbReference>
<protein>
    <submittedName>
        <fullName evidence="7">Aldehyde oxidase and xanthine dehydrogenase, a/b hammerhead domain protein</fullName>
    </submittedName>
</protein>
<name>A0A2G9U749_TELCI</name>
<dbReference type="EMBL" id="KZ348542">
    <property type="protein sequence ID" value="PIO66053.1"/>
    <property type="molecule type" value="Genomic_DNA"/>
</dbReference>
<reference evidence="7 8" key="1">
    <citation type="submission" date="2015-09" db="EMBL/GenBank/DDBJ databases">
        <title>Draft genome of the parasitic nematode Teladorsagia circumcincta isolate WARC Sus (inbred).</title>
        <authorList>
            <person name="Mitreva M."/>
        </authorList>
    </citation>
    <scope>NUCLEOTIDE SEQUENCE [LARGE SCALE GENOMIC DNA]</scope>
    <source>
        <strain evidence="7 8">S</strain>
    </source>
</reference>
<sequence>MRYDPYRLVRAFDVSVSILDKSDVVYGGVVLSSKPHAKILKVDTTEALRMNGDIPKGGTNYPGSLLQEIFGADDSPIFADGEVLAVGQPIGLMVAKDSETTRRAARMVKVTYQELPAVLTMEVCSAFRVIQHEYLVLASTRGTTRSGCQDHCYMEPQGSIAIPGKNDELTIHTSTESANLHQLFTSAVLGIPAHKVERVGGAFGGKYTQSAPAGAWAAVAARVLNRPVKVVLKRAEDMLITGKRHPAMVKYRVGIDVTGMLRCAYLKVYLDGGYAIDASNVVTYMATALSDTCYSIPVMRAEGYALKTNKSNNTFIMKMNFNKNGGVRLSKEPIINDALLECWKECMKWSDFDELREEVDRFNKTSNHIKRGIAMSATRMGLAPPAANEQAAALVQISKDGSVAVTIGGVEMDRELITKCQHVASRALRACCEKLMVGLRPILKEEPDWRKAVLRAHKMRLPLQASEHIGHCTTPPVRPASFHRSIAVQENSRY</sequence>
<dbReference type="InterPro" id="IPR000674">
    <property type="entry name" value="Ald_Oxase/Xan_DH_a/b"/>
</dbReference>
<keyword evidence="3" id="KW-0479">Metal-binding</keyword>
<dbReference type="OrthoDB" id="8300278at2759"/>
<evidence type="ECO:0000256" key="5">
    <source>
        <dbReference type="ARBA" id="ARBA00034078"/>
    </source>
</evidence>
<proteinExistence type="inferred from homology"/>
<dbReference type="Pfam" id="PF01315">
    <property type="entry name" value="Ald_Xan_dh_C"/>
    <property type="match status" value="1"/>
</dbReference>
<dbReference type="InterPro" id="IPR036856">
    <property type="entry name" value="Ald_Oxase/Xan_DH_a/b_sf"/>
</dbReference>
<dbReference type="SMART" id="SM01008">
    <property type="entry name" value="Ald_Xan_dh_C"/>
    <property type="match status" value="1"/>
</dbReference>
<dbReference type="GO" id="GO:0016491">
    <property type="term" value="F:oxidoreductase activity"/>
    <property type="evidence" value="ECO:0007669"/>
    <property type="project" value="InterPro"/>
</dbReference>
<feature type="domain" description="Aldehyde oxidase/xanthine dehydrogenase a/b hammerhead" evidence="6">
    <location>
        <begin position="11"/>
        <end position="116"/>
    </location>
</feature>
<dbReference type="SUPFAM" id="SSF54665">
    <property type="entry name" value="CO dehydrogenase molybdoprotein N-domain-like"/>
    <property type="match status" value="1"/>
</dbReference>
<comment type="cofactor">
    <cofactor evidence="5">
        <name>[2Fe-2S] cluster</name>
        <dbReference type="ChEBI" id="CHEBI:190135"/>
    </cofactor>
</comment>
<keyword evidence="3" id="KW-0408">Iron</keyword>
<organism evidence="7 8">
    <name type="scientific">Teladorsagia circumcincta</name>
    <name type="common">Brown stomach worm</name>
    <name type="synonym">Ostertagia circumcincta</name>
    <dbReference type="NCBI Taxonomy" id="45464"/>
    <lineage>
        <taxon>Eukaryota</taxon>
        <taxon>Metazoa</taxon>
        <taxon>Ecdysozoa</taxon>
        <taxon>Nematoda</taxon>
        <taxon>Chromadorea</taxon>
        <taxon>Rhabditida</taxon>
        <taxon>Rhabditina</taxon>
        <taxon>Rhabditomorpha</taxon>
        <taxon>Strongyloidea</taxon>
        <taxon>Trichostrongylidae</taxon>
        <taxon>Teladorsagia</taxon>
    </lineage>
</organism>
<comment type="cofactor">
    <cofactor evidence="1">
        <name>Mo-molybdopterin</name>
        <dbReference type="ChEBI" id="CHEBI:71302"/>
    </cofactor>
</comment>
<evidence type="ECO:0000259" key="6">
    <source>
        <dbReference type="SMART" id="SM01008"/>
    </source>
</evidence>
<evidence type="ECO:0000313" key="8">
    <source>
        <dbReference type="Proteomes" id="UP000230423"/>
    </source>
</evidence>
<keyword evidence="4" id="KW-0411">Iron-sulfur</keyword>
<dbReference type="FunFam" id="3.30.365.10:FF:000001">
    <property type="entry name" value="Xanthine dehydrogenase oxidase"/>
    <property type="match status" value="1"/>
</dbReference>
<dbReference type="InterPro" id="IPR008274">
    <property type="entry name" value="AldOxase/xan_DH_MoCoBD1"/>
</dbReference>